<dbReference type="InterPro" id="IPR003594">
    <property type="entry name" value="HATPase_dom"/>
</dbReference>
<keyword evidence="9" id="KW-0418">Kinase</keyword>
<dbReference type="InterPro" id="IPR036890">
    <property type="entry name" value="HATPase_C_sf"/>
</dbReference>
<dbReference type="InterPro" id="IPR036097">
    <property type="entry name" value="HisK_dim/P_sf"/>
</dbReference>
<dbReference type="PRINTS" id="PR00344">
    <property type="entry name" value="BCTRLSENSOR"/>
</dbReference>
<keyword evidence="13 14" id="KW-0472">Membrane</keyword>
<dbReference type="SMART" id="SM00387">
    <property type="entry name" value="HATPase_c"/>
    <property type="match status" value="1"/>
</dbReference>
<keyword evidence="4" id="KW-1003">Cell membrane</keyword>
<dbReference type="SMART" id="SM00304">
    <property type="entry name" value="HAMP"/>
    <property type="match status" value="1"/>
</dbReference>
<dbReference type="PROSITE" id="PS50109">
    <property type="entry name" value="HIS_KIN"/>
    <property type="match status" value="1"/>
</dbReference>
<dbReference type="PANTHER" id="PTHR45528">
    <property type="entry name" value="SENSOR HISTIDINE KINASE CPXA"/>
    <property type="match status" value="1"/>
</dbReference>
<feature type="domain" description="Histidine kinase" evidence="15">
    <location>
        <begin position="264"/>
        <end position="484"/>
    </location>
</feature>
<evidence type="ECO:0000313" key="17">
    <source>
        <dbReference type="EMBL" id="SFH15361.1"/>
    </source>
</evidence>
<protein>
    <recommendedName>
        <fullName evidence="3">histidine kinase</fullName>
        <ecNumber evidence="3">2.7.13.3</ecNumber>
    </recommendedName>
</protein>
<dbReference type="SUPFAM" id="SSF158472">
    <property type="entry name" value="HAMP domain-like"/>
    <property type="match status" value="1"/>
</dbReference>
<keyword evidence="10" id="KW-0067">ATP-binding</keyword>
<keyword evidence="6" id="KW-0808">Transferase</keyword>
<dbReference type="AlphaFoldDB" id="A0A1I2XTE4"/>
<evidence type="ECO:0000256" key="3">
    <source>
        <dbReference type="ARBA" id="ARBA00012438"/>
    </source>
</evidence>
<proteinExistence type="predicted"/>
<dbReference type="InterPro" id="IPR005467">
    <property type="entry name" value="His_kinase_dom"/>
</dbReference>
<keyword evidence="12" id="KW-0902">Two-component regulatory system</keyword>
<dbReference type="SMART" id="SM00388">
    <property type="entry name" value="HisKA"/>
    <property type="match status" value="1"/>
</dbReference>
<organism evidence="17 18">
    <name type="scientific">Desulfotruncus arcticus DSM 17038</name>
    <dbReference type="NCBI Taxonomy" id="1121424"/>
    <lineage>
        <taxon>Bacteria</taxon>
        <taxon>Bacillati</taxon>
        <taxon>Bacillota</taxon>
        <taxon>Clostridia</taxon>
        <taxon>Eubacteriales</taxon>
        <taxon>Desulfallaceae</taxon>
        <taxon>Desulfotruncus</taxon>
    </lineage>
</organism>
<evidence type="ECO:0000256" key="1">
    <source>
        <dbReference type="ARBA" id="ARBA00000085"/>
    </source>
</evidence>
<keyword evidence="18" id="KW-1185">Reference proteome</keyword>
<dbReference type="InterPro" id="IPR003661">
    <property type="entry name" value="HisK_dim/P_dom"/>
</dbReference>
<accession>A0A1I2XTE4</accession>
<evidence type="ECO:0000256" key="14">
    <source>
        <dbReference type="SAM" id="Phobius"/>
    </source>
</evidence>
<dbReference type="STRING" id="341036.SAMN05660649_04079"/>
<dbReference type="EC" id="2.7.13.3" evidence="3"/>
<dbReference type="PROSITE" id="PS50885">
    <property type="entry name" value="HAMP"/>
    <property type="match status" value="1"/>
</dbReference>
<evidence type="ECO:0000256" key="10">
    <source>
        <dbReference type="ARBA" id="ARBA00022840"/>
    </source>
</evidence>
<feature type="domain" description="HAMP" evidence="16">
    <location>
        <begin position="197"/>
        <end position="249"/>
    </location>
</feature>
<dbReference type="GO" id="GO:0000155">
    <property type="term" value="F:phosphorelay sensor kinase activity"/>
    <property type="evidence" value="ECO:0007669"/>
    <property type="project" value="InterPro"/>
</dbReference>
<evidence type="ECO:0000256" key="12">
    <source>
        <dbReference type="ARBA" id="ARBA00023012"/>
    </source>
</evidence>
<feature type="transmembrane region" description="Helical" evidence="14">
    <location>
        <begin position="7"/>
        <end position="30"/>
    </location>
</feature>
<dbReference type="FunFam" id="3.30.565.10:FF:000006">
    <property type="entry name" value="Sensor histidine kinase WalK"/>
    <property type="match status" value="1"/>
</dbReference>
<evidence type="ECO:0000256" key="9">
    <source>
        <dbReference type="ARBA" id="ARBA00022777"/>
    </source>
</evidence>
<evidence type="ECO:0000256" key="13">
    <source>
        <dbReference type="ARBA" id="ARBA00023136"/>
    </source>
</evidence>
<name>A0A1I2XTE4_9FIRM</name>
<comment type="catalytic activity">
    <reaction evidence="1">
        <text>ATP + protein L-histidine = ADP + protein N-phospho-L-histidine.</text>
        <dbReference type="EC" id="2.7.13.3"/>
    </reaction>
</comment>
<evidence type="ECO:0000313" key="18">
    <source>
        <dbReference type="Proteomes" id="UP000199337"/>
    </source>
</evidence>
<dbReference type="SUPFAM" id="SSF55874">
    <property type="entry name" value="ATPase domain of HSP90 chaperone/DNA topoisomerase II/histidine kinase"/>
    <property type="match status" value="1"/>
</dbReference>
<dbReference type="InterPro" id="IPR004358">
    <property type="entry name" value="Sig_transdc_His_kin-like_C"/>
</dbReference>
<dbReference type="PANTHER" id="PTHR45528:SF1">
    <property type="entry name" value="SENSOR HISTIDINE KINASE CPXA"/>
    <property type="match status" value="1"/>
</dbReference>
<dbReference type="OrthoDB" id="9780718at2"/>
<dbReference type="EMBL" id="FOOX01000018">
    <property type="protein sequence ID" value="SFH15361.1"/>
    <property type="molecule type" value="Genomic_DNA"/>
</dbReference>
<dbReference type="GO" id="GO:0005886">
    <property type="term" value="C:plasma membrane"/>
    <property type="evidence" value="ECO:0007669"/>
    <property type="project" value="UniProtKB-SubCell"/>
</dbReference>
<keyword evidence="5" id="KW-0597">Phosphoprotein</keyword>
<evidence type="ECO:0000256" key="2">
    <source>
        <dbReference type="ARBA" id="ARBA00004651"/>
    </source>
</evidence>
<evidence type="ECO:0000256" key="5">
    <source>
        <dbReference type="ARBA" id="ARBA00022553"/>
    </source>
</evidence>
<evidence type="ECO:0000256" key="7">
    <source>
        <dbReference type="ARBA" id="ARBA00022692"/>
    </source>
</evidence>
<dbReference type="InterPro" id="IPR003660">
    <property type="entry name" value="HAMP_dom"/>
</dbReference>
<evidence type="ECO:0000256" key="11">
    <source>
        <dbReference type="ARBA" id="ARBA00022989"/>
    </source>
</evidence>
<evidence type="ECO:0000256" key="4">
    <source>
        <dbReference type="ARBA" id="ARBA00022475"/>
    </source>
</evidence>
<keyword evidence="8" id="KW-0547">Nucleotide-binding</keyword>
<keyword evidence="7 14" id="KW-0812">Transmembrane</keyword>
<dbReference type="Proteomes" id="UP000199337">
    <property type="component" value="Unassembled WGS sequence"/>
</dbReference>
<comment type="subcellular location">
    <subcellularLocation>
        <location evidence="2">Cell membrane</location>
        <topology evidence="2">Multi-pass membrane protein</topology>
    </subcellularLocation>
</comment>
<dbReference type="Pfam" id="PF00512">
    <property type="entry name" value="HisKA"/>
    <property type="match status" value="1"/>
</dbReference>
<gene>
    <name evidence="17" type="ORF">SAMN05660649_04079</name>
</gene>
<dbReference type="GO" id="GO:0005524">
    <property type="term" value="F:ATP binding"/>
    <property type="evidence" value="ECO:0007669"/>
    <property type="project" value="UniProtKB-KW"/>
</dbReference>
<keyword evidence="11 14" id="KW-1133">Transmembrane helix</keyword>
<dbReference type="Pfam" id="PF00672">
    <property type="entry name" value="HAMP"/>
    <property type="match status" value="1"/>
</dbReference>
<evidence type="ECO:0000256" key="8">
    <source>
        <dbReference type="ARBA" id="ARBA00022741"/>
    </source>
</evidence>
<evidence type="ECO:0000259" key="16">
    <source>
        <dbReference type="PROSITE" id="PS50885"/>
    </source>
</evidence>
<dbReference type="RefSeq" id="WP_092473814.1">
    <property type="nucleotide sequence ID" value="NZ_FOOX01000018.1"/>
</dbReference>
<dbReference type="CDD" id="cd00082">
    <property type="entry name" value="HisKA"/>
    <property type="match status" value="1"/>
</dbReference>
<dbReference type="SUPFAM" id="SSF47384">
    <property type="entry name" value="Homodimeric domain of signal transducing histidine kinase"/>
    <property type="match status" value="1"/>
</dbReference>
<evidence type="ECO:0000256" key="6">
    <source>
        <dbReference type="ARBA" id="ARBA00022679"/>
    </source>
</evidence>
<dbReference type="CDD" id="cd06225">
    <property type="entry name" value="HAMP"/>
    <property type="match status" value="1"/>
</dbReference>
<dbReference type="Gene3D" id="1.10.287.130">
    <property type="match status" value="1"/>
</dbReference>
<dbReference type="Pfam" id="PF02518">
    <property type="entry name" value="HATPase_c"/>
    <property type="match status" value="1"/>
</dbReference>
<evidence type="ECO:0000259" key="15">
    <source>
        <dbReference type="PROSITE" id="PS50109"/>
    </source>
</evidence>
<reference evidence="18" key="1">
    <citation type="submission" date="2016-10" db="EMBL/GenBank/DDBJ databases">
        <authorList>
            <person name="Varghese N."/>
            <person name="Submissions S."/>
        </authorList>
    </citation>
    <scope>NUCLEOTIDE SEQUENCE [LARGE SCALE GENOMIC DNA]</scope>
    <source>
        <strain evidence="18">DSM 17038</strain>
    </source>
</reference>
<dbReference type="InterPro" id="IPR050398">
    <property type="entry name" value="HssS/ArlS-like"/>
</dbReference>
<dbReference type="Gene3D" id="3.30.565.10">
    <property type="entry name" value="Histidine kinase-like ATPase, C-terminal domain"/>
    <property type="match status" value="1"/>
</dbReference>
<dbReference type="Gene3D" id="6.10.340.10">
    <property type="match status" value="1"/>
</dbReference>
<sequence length="491" mass="56837">MSLKQKIWASYIVMIIVPFFLAVLSARLILINYEQGHQLQIIEAVQDEKIREYTDFAEELESTLVNHPDYFKDKLYLERINNKITSFGMGMLIQDNDQFTYNSLPVKAEKLKPYLSKFLEQDISKRWVTAIAKEYIVRCRAISFSDGTTGRIYLFMSKIAPWDPPPGQFNEYVKWVFIIFIICILVTNSFLTYHMSKSLIDPLNSVKKAAMEIQRGNLDYPISYPAKNEIGELYRTFEEMRLKLKQSQALNTQYENSRKQLIFNISHDLKTPLTTIKGYAQGIIDGVANNPAKMEKYLRTILNYAVEMERLTNDLVLFSELDIKQLPFDFETIEINKYLEDAIEELNFSLSENSIDLSFVSHYESQDLIMADRQRLVRVIHNIIENAQKHLNKEHKEIQVILKEDNSGALIEIKDNGCGIPEDKLSFIFDRFFRVDSARNRTTGGSGIGLSIAKEIIEAHQGRIWVKSTEGLGTSIFFTLKKSKYFIVNLN</sequence>
<dbReference type="CDD" id="cd00075">
    <property type="entry name" value="HATPase"/>
    <property type="match status" value="1"/>
</dbReference>